<feature type="region of interest" description="Disordered" evidence="1">
    <location>
        <begin position="207"/>
        <end position="248"/>
    </location>
</feature>
<gene>
    <name evidence="2" type="ORF">FSB_LOCUS57986</name>
</gene>
<feature type="compositionally biased region" description="Pro residues" evidence="1">
    <location>
        <begin position="210"/>
        <end position="219"/>
    </location>
</feature>
<feature type="region of interest" description="Disordered" evidence="1">
    <location>
        <begin position="346"/>
        <end position="399"/>
    </location>
</feature>
<evidence type="ECO:0000256" key="1">
    <source>
        <dbReference type="SAM" id="MobiDB-lite"/>
    </source>
</evidence>
<sequence length="441" mass="48502">MCPGKESRTFCHLKPRELNVKLVNGFPDSNKGYDKDYLRVLGEWFTGGSACRSSYGYPNPTRIEVDKKQVDTELVKKVLLTNICIDQRGEPRSAPLLLRYEPQIKSFLEGPTVPRSQAVEVEPRVLYVAQPAEVELPQDHPDLIPSGQVCEMAPPINPFKLMGKTADASPSEKGKGKGKGKNKGAGVGKKLKKPMTDALVPEVTIQPPAEQEPPFPPPTVHDLDESNQGEELQPRKKRGSTETFSIPAEGSSSHFEAWDLALLFGPDPISVRDTILDDSKTEVSAQVAHGLAFAACLPKDIKQWVGRQSGLVFRHITRGLMMSALSKTEQPETSDLFLRANTPLPYPKARLKDSEDEANEEDDEDEGTDDEQGEKDQLLESSQPELTDQTVDAPGLPPSSSVVQDLIAVGFDLDFMLEHLRKMAPSPEVDEVVSPIDGLFD</sequence>
<feature type="compositionally biased region" description="Acidic residues" evidence="1">
    <location>
        <begin position="354"/>
        <end position="373"/>
    </location>
</feature>
<protein>
    <submittedName>
        <fullName evidence="2">Uncharacterized protein</fullName>
    </submittedName>
</protein>
<name>A0A2N9J0J8_FAGSY</name>
<accession>A0A2N9J0J8</accession>
<dbReference type="EMBL" id="OIVN01006302">
    <property type="protein sequence ID" value="SPD30104.1"/>
    <property type="molecule type" value="Genomic_DNA"/>
</dbReference>
<dbReference type="AlphaFoldDB" id="A0A2N9J0J8"/>
<evidence type="ECO:0000313" key="2">
    <source>
        <dbReference type="EMBL" id="SPD30104.1"/>
    </source>
</evidence>
<organism evidence="2">
    <name type="scientific">Fagus sylvatica</name>
    <name type="common">Beechnut</name>
    <dbReference type="NCBI Taxonomy" id="28930"/>
    <lineage>
        <taxon>Eukaryota</taxon>
        <taxon>Viridiplantae</taxon>
        <taxon>Streptophyta</taxon>
        <taxon>Embryophyta</taxon>
        <taxon>Tracheophyta</taxon>
        <taxon>Spermatophyta</taxon>
        <taxon>Magnoliopsida</taxon>
        <taxon>eudicotyledons</taxon>
        <taxon>Gunneridae</taxon>
        <taxon>Pentapetalae</taxon>
        <taxon>rosids</taxon>
        <taxon>fabids</taxon>
        <taxon>Fagales</taxon>
        <taxon>Fagaceae</taxon>
        <taxon>Fagus</taxon>
    </lineage>
</organism>
<feature type="region of interest" description="Disordered" evidence="1">
    <location>
        <begin position="160"/>
        <end position="190"/>
    </location>
</feature>
<feature type="compositionally biased region" description="Polar residues" evidence="1">
    <location>
        <begin position="379"/>
        <end position="390"/>
    </location>
</feature>
<reference evidence="2" key="1">
    <citation type="submission" date="2018-02" db="EMBL/GenBank/DDBJ databases">
        <authorList>
            <person name="Cohen D.B."/>
            <person name="Kent A.D."/>
        </authorList>
    </citation>
    <scope>NUCLEOTIDE SEQUENCE</scope>
</reference>
<proteinExistence type="predicted"/>